<evidence type="ECO:0000313" key="1">
    <source>
        <dbReference type="EMBL" id="CAG8741989.1"/>
    </source>
</evidence>
<reference evidence="1" key="1">
    <citation type="submission" date="2021-06" db="EMBL/GenBank/DDBJ databases">
        <authorList>
            <person name="Kallberg Y."/>
            <person name="Tangrot J."/>
            <person name="Rosling A."/>
        </authorList>
    </citation>
    <scope>NUCLEOTIDE SEQUENCE</scope>
    <source>
        <strain evidence="1">28 12/20/2015</strain>
    </source>
</reference>
<sequence length="48" mass="5355">MSKEYSFDDGMAFNFADIQDYWNFSASATKELGMLAICLFSICINSAS</sequence>
<accession>A0ACA9Q9I1</accession>
<proteinExistence type="predicted"/>
<name>A0ACA9Q9I1_9GLOM</name>
<keyword evidence="2" id="KW-1185">Reference proteome</keyword>
<gene>
    <name evidence="1" type="ORF">SPELUC_LOCUS13877</name>
</gene>
<organism evidence="1 2">
    <name type="scientific">Cetraspora pellucida</name>
    <dbReference type="NCBI Taxonomy" id="1433469"/>
    <lineage>
        <taxon>Eukaryota</taxon>
        <taxon>Fungi</taxon>
        <taxon>Fungi incertae sedis</taxon>
        <taxon>Mucoromycota</taxon>
        <taxon>Glomeromycotina</taxon>
        <taxon>Glomeromycetes</taxon>
        <taxon>Diversisporales</taxon>
        <taxon>Gigasporaceae</taxon>
        <taxon>Cetraspora</taxon>
    </lineage>
</organism>
<protein>
    <submittedName>
        <fullName evidence="1">93_t:CDS:1</fullName>
    </submittedName>
</protein>
<evidence type="ECO:0000313" key="2">
    <source>
        <dbReference type="Proteomes" id="UP000789366"/>
    </source>
</evidence>
<comment type="caution">
    <text evidence="1">The sequence shown here is derived from an EMBL/GenBank/DDBJ whole genome shotgun (WGS) entry which is preliminary data.</text>
</comment>
<dbReference type="Proteomes" id="UP000789366">
    <property type="component" value="Unassembled WGS sequence"/>
</dbReference>
<dbReference type="EMBL" id="CAJVPW010038334">
    <property type="protein sequence ID" value="CAG8741989.1"/>
    <property type="molecule type" value="Genomic_DNA"/>
</dbReference>
<feature type="non-terminal residue" evidence="1">
    <location>
        <position position="48"/>
    </location>
</feature>